<proteinExistence type="predicted"/>
<evidence type="ECO:0000313" key="1">
    <source>
        <dbReference type="EnsemblPlants" id="EMT12623"/>
    </source>
</evidence>
<dbReference type="PANTHER" id="PTHR47262">
    <property type="entry name" value="OS02G0132600 PROTEIN"/>
    <property type="match status" value="1"/>
</dbReference>
<name>M8CBY6_AEGTA</name>
<dbReference type="InterPro" id="IPR002885">
    <property type="entry name" value="PPR_rpt"/>
</dbReference>
<dbReference type="AlphaFoldDB" id="M8CBY6"/>
<dbReference type="Gene3D" id="1.25.40.10">
    <property type="entry name" value="Tetratricopeptide repeat domain"/>
    <property type="match status" value="3"/>
</dbReference>
<dbReference type="InterPro" id="IPR011990">
    <property type="entry name" value="TPR-like_helical_dom_sf"/>
</dbReference>
<organism evidence="1">
    <name type="scientific">Aegilops tauschii</name>
    <name type="common">Tausch's goatgrass</name>
    <name type="synonym">Aegilops squarrosa</name>
    <dbReference type="NCBI Taxonomy" id="37682"/>
    <lineage>
        <taxon>Eukaryota</taxon>
        <taxon>Viridiplantae</taxon>
        <taxon>Streptophyta</taxon>
        <taxon>Embryophyta</taxon>
        <taxon>Tracheophyta</taxon>
        <taxon>Spermatophyta</taxon>
        <taxon>Magnoliopsida</taxon>
        <taxon>Liliopsida</taxon>
        <taxon>Poales</taxon>
        <taxon>Poaceae</taxon>
        <taxon>BOP clade</taxon>
        <taxon>Pooideae</taxon>
        <taxon>Triticodae</taxon>
        <taxon>Triticeae</taxon>
        <taxon>Triticinae</taxon>
        <taxon>Aegilops</taxon>
    </lineage>
</organism>
<accession>M8CBY6</accession>
<dbReference type="EnsemblPlants" id="EMT12623">
    <property type="protein sequence ID" value="EMT12623"/>
    <property type="gene ID" value="F775_02756"/>
</dbReference>
<dbReference type="Pfam" id="PF01535">
    <property type="entry name" value="PPR"/>
    <property type="match status" value="3"/>
</dbReference>
<evidence type="ECO:0008006" key="2">
    <source>
        <dbReference type="Google" id="ProtNLM"/>
    </source>
</evidence>
<reference evidence="1" key="1">
    <citation type="submission" date="2015-06" db="UniProtKB">
        <authorList>
            <consortium name="EnsemblPlants"/>
        </authorList>
    </citation>
    <scope>IDENTIFICATION</scope>
</reference>
<protein>
    <recommendedName>
        <fullName evidence="2">Pentacotripeptide-repeat region of PRORP domain-containing protein</fullName>
    </recommendedName>
</protein>
<dbReference type="PANTHER" id="PTHR47262:SF1">
    <property type="entry name" value="OS02G0132600 PROTEIN"/>
    <property type="match status" value="1"/>
</dbReference>
<sequence>MEQSKEFLPVLQGVKLSKTQSPTTAEDRKRMKVIPYASAIGSIKYAMLCTRPIVYPALSLAREYNSDPGVDHSTTVKIILSGIRKCFSVMEYRRIVKTYDYINRVVITLPLTVYEDGEEEDNSRDFTKEILSILNGPDDAEESGATEALPEESEDDVDAIGNKILDMEWFAGSQPSSAMMHLRKEVVREKKKRYIFKNTESHRFTRLMRMCADKLGTESALEFFGRLGRDTGPKEFNALIRVCLEKARACGDVDSAVEHIFRAYRLFEMMKDRGFQIEEDSYGPFLLYLVDVELLEEFEMFSAFFRDANPRSCSRIPYYEMLLLIRAQDEESIRELCRSVEDCSEEADYCIAESYMLAFAESNRKMDFVTFLELLDPTKVLGSKYISSIFKYMGRLKLENHAEKLLQKMTSKEYSDVKVSSLIFDYAANIPSIEAEDVISAFNKWQEKFKVAPSVGAYDRIISFCCSSSKISLALDVAECLCKSNPSVPIELLNPIINACEQGYELHMARPLYNLMSLYKLKLKPETFRSMISLCVKMKDFEGAYTILTDAEESGETSTKNHNGAQMVMSQMQIAGVKPDSETFSYLISNCDCEEKISKYLDELRRDGLQMTKHAYMALINAYSRLGNFDMAKQVALDKEIPPKCLSEVTSALVGALASNGKVSDGLELFDEIKQSGGYLEPKAAIALIEHTQTEDQLDRLYQLLEEVNEPGMWFDGAAVDLLKQLKETNEMSTYMIVDQVFCQIWEMEPVNLDVGMELLRAVKELGLNVSRTSLDFLLSACVKAKDSQRAQQIWEEYESSGLPHNVLTSLRMYQALVSSAQRSTSKKSAEWSAAKKFYKTIPKEDPHVCCILDSCKITYNRKRGKRKAATKPSPGKQEARTAYRRYAMPWEFRYAENERLLVMNLSNSALLAGIELLYSVAHRSQLFEIGVF</sequence>